<comment type="caution">
    <text evidence="1">The sequence shown here is derived from an EMBL/GenBank/DDBJ whole genome shotgun (WGS) entry which is preliminary data.</text>
</comment>
<organism evidence="1 2">
    <name type="scientific">Ligilactobacillus aviarius</name>
    <dbReference type="NCBI Taxonomy" id="1606"/>
    <lineage>
        <taxon>Bacteria</taxon>
        <taxon>Bacillati</taxon>
        <taxon>Bacillota</taxon>
        <taxon>Bacilli</taxon>
        <taxon>Lactobacillales</taxon>
        <taxon>Lactobacillaceae</taxon>
        <taxon>Ligilactobacillus</taxon>
    </lineage>
</organism>
<accession>A0A510WSZ9</accession>
<dbReference type="InterPro" id="IPR053745">
    <property type="entry name" value="Viral_Tail_Comp_sf"/>
</dbReference>
<dbReference type="Proteomes" id="UP000321722">
    <property type="component" value="Unassembled WGS sequence"/>
</dbReference>
<dbReference type="Gene3D" id="3.30.2000.30">
    <property type="match status" value="1"/>
</dbReference>
<dbReference type="GeneID" id="29933707"/>
<reference evidence="1 2" key="1">
    <citation type="submission" date="2019-07" db="EMBL/GenBank/DDBJ databases">
        <title>Whole genome shotgun sequence of Lactobacillus aviarius subsp. aviarius NBRC 102162.</title>
        <authorList>
            <person name="Hosoyama A."/>
            <person name="Uohara A."/>
            <person name="Ohji S."/>
            <person name="Ichikawa N."/>
        </authorList>
    </citation>
    <scope>NUCLEOTIDE SEQUENCE [LARGE SCALE GENOMIC DNA]</scope>
    <source>
        <strain evidence="1 2">NBRC 102162</strain>
    </source>
</reference>
<dbReference type="AlphaFoldDB" id="A0A510WSZ9"/>
<protein>
    <submittedName>
        <fullName evidence="1">Uncharacterized protein</fullName>
    </submittedName>
</protein>
<gene>
    <name evidence="1" type="ORF">LAV01_11840</name>
</gene>
<proteinExistence type="predicted"/>
<dbReference type="EMBL" id="BJUI01000018">
    <property type="protein sequence ID" value="GEK42352.1"/>
    <property type="molecule type" value="Genomic_DNA"/>
</dbReference>
<sequence length="133" mass="15255">MKSPEQELYDSVYSLCMKLGYDVYDHLPLENEPVNYPFIVVGSMNTVTSGLGANKTNFNNITKLIVDVWGDSEQRLDVSNIADEIYQNCMGKPIEKDYQFYPVQKETTKQLMQDTSVPNMIFNRAMLTLAFSY</sequence>
<evidence type="ECO:0000313" key="1">
    <source>
        <dbReference type="EMBL" id="GEK42352.1"/>
    </source>
</evidence>
<keyword evidence="2" id="KW-1185">Reference proteome</keyword>
<dbReference type="RefSeq" id="WP_057827830.1">
    <property type="nucleotide sequence ID" value="NZ_BAAACL010000001.1"/>
</dbReference>
<name>A0A510WSZ9_9LACO</name>
<evidence type="ECO:0000313" key="2">
    <source>
        <dbReference type="Proteomes" id="UP000321722"/>
    </source>
</evidence>